<dbReference type="PANTHER" id="PTHR30098:SF2">
    <property type="entry name" value="LEUCYL_PHENYLALANYL-TRNA--PROTEIN TRANSFERASE"/>
    <property type="match status" value="1"/>
</dbReference>
<proteinExistence type="inferred from homology"/>
<dbReference type="EMBL" id="CP019070">
    <property type="protein sequence ID" value="APW66361.1"/>
    <property type="molecule type" value="Genomic_DNA"/>
</dbReference>
<dbReference type="InterPro" id="IPR042203">
    <property type="entry name" value="Leu/Phe-tRNA_Trfase_C"/>
</dbReference>
<evidence type="ECO:0000256" key="3">
    <source>
        <dbReference type="ARBA" id="ARBA00022679"/>
    </source>
</evidence>
<dbReference type="RefSeq" id="WP_076088049.1">
    <property type="nucleotide sequence ID" value="NZ_CP019070.1"/>
</dbReference>
<dbReference type="EC" id="2.3.2.6" evidence="10 15"/>
<keyword evidence="17" id="KW-1185">Reference proteome</keyword>
<evidence type="ECO:0000313" key="17">
    <source>
        <dbReference type="Proteomes" id="UP000186074"/>
    </source>
</evidence>
<evidence type="ECO:0000256" key="2">
    <source>
        <dbReference type="ARBA" id="ARBA00022490"/>
    </source>
</evidence>
<dbReference type="Gene3D" id="3.40.630.70">
    <property type="entry name" value="Leucyl/phenylalanyl-tRNA-protein transferase, C-terminal domain"/>
    <property type="match status" value="1"/>
</dbReference>
<keyword evidence="3 15" id="KW-0808">Transferase</keyword>
<evidence type="ECO:0000256" key="15">
    <source>
        <dbReference type="HAMAP-Rule" id="MF_00688"/>
    </source>
</evidence>
<dbReference type="Gene3D" id="3.30.70.3550">
    <property type="entry name" value="Leucyl/phenylalanyl-tRNA-protein transferase, N-terminal domain"/>
    <property type="match status" value="1"/>
</dbReference>
<evidence type="ECO:0000256" key="10">
    <source>
        <dbReference type="ARBA" id="ARBA00066767"/>
    </source>
</evidence>
<keyword evidence="4 15" id="KW-0012">Acyltransferase</keyword>
<comment type="catalytic activity">
    <reaction evidence="5 15">
        <text>L-phenylalanyl-tRNA(Phe) + an N-terminal L-alpha-aminoacyl-[protein] = an N-terminal L-phenylalanyl-L-alpha-aminoacyl-[protein] + tRNA(Phe)</text>
        <dbReference type="Rhea" id="RHEA:43632"/>
        <dbReference type="Rhea" id="RHEA-COMP:9668"/>
        <dbReference type="Rhea" id="RHEA-COMP:9699"/>
        <dbReference type="Rhea" id="RHEA-COMP:10636"/>
        <dbReference type="Rhea" id="RHEA-COMP:10637"/>
        <dbReference type="ChEBI" id="CHEBI:78442"/>
        <dbReference type="ChEBI" id="CHEBI:78531"/>
        <dbReference type="ChEBI" id="CHEBI:78597"/>
        <dbReference type="ChEBI" id="CHEBI:83561"/>
        <dbReference type="EC" id="2.3.2.6"/>
    </reaction>
</comment>
<accession>A0A1P8KPC3</accession>
<evidence type="ECO:0000256" key="13">
    <source>
        <dbReference type="ARBA" id="ARBA00077165"/>
    </source>
</evidence>
<dbReference type="STRING" id="1850254.LPB137_11130"/>
<dbReference type="SUPFAM" id="SSF55729">
    <property type="entry name" value="Acyl-CoA N-acyltransferases (Nat)"/>
    <property type="match status" value="1"/>
</dbReference>
<dbReference type="FunFam" id="3.30.70.3550:FF:000001">
    <property type="entry name" value="Leucyl/phenylalanyl-tRNA--protein transferase"/>
    <property type="match status" value="1"/>
</dbReference>
<dbReference type="NCBIfam" id="TIGR00667">
    <property type="entry name" value="aat"/>
    <property type="match status" value="1"/>
</dbReference>
<evidence type="ECO:0000256" key="6">
    <source>
        <dbReference type="ARBA" id="ARBA00050652"/>
    </source>
</evidence>
<organism evidence="16 17">
    <name type="scientific">Poseidonibacter parvus</name>
    <dbReference type="NCBI Taxonomy" id="1850254"/>
    <lineage>
        <taxon>Bacteria</taxon>
        <taxon>Pseudomonadati</taxon>
        <taxon>Campylobacterota</taxon>
        <taxon>Epsilonproteobacteria</taxon>
        <taxon>Campylobacterales</taxon>
        <taxon>Arcobacteraceae</taxon>
        <taxon>Poseidonibacter</taxon>
    </lineage>
</organism>
<comment type="subcellular location">
    <subcellularLocation>
        <location evidence="1 15">Cytoplasm</location>
    </subcellularLocation>
</comment>
<comment type="catalytic activity">
    <reaction evidence="7 15">
        <text>N-terminal L-lysyl-[protein] + L-leucyl-tRNA(Leu) = N-terminal L-leucyl-L-lysyl-[protein] + tRNA(Leu) + H(+)</text>
        <dbReference type="Rhea" id="RHEA:12340"/>
        <dbReference type="Rhea" id="RHEA-COMP:9613"/>
        <dbReference type="Rhea" id="RHEA-COMP:9622"/>
        <dbReference type="Rhea" id="RHEA-COMP:12670"/>
        <dbReference type="Rhea" id="RHEA-COMP:12671"/>
        <dbReference type="ChEBI" id="CHEBI:15378"/>
        <dbReference type="ChEBI" id="CHEBI:65249"/>
        <dbReference type="ChEBI" id="CHEBI:78442"/>
        <dbReference type="ChEBI" id="CHEBI:78494"/>
        <dbReference type="ChEBI" id="CHEBI:133043"/>
        <dbReference type="EC" id="2.3.2.6"/>
    </reaction>
</comment>
<dbReference type="Pfam" id="PF03588">
    <property type="entry name" value="Leu_Phe_trans"/>
    <property type="match status" value="1"/>
</dbReference>
<comment type="similarity">
    <text evidence="9 15">Belongs to the L/F-transferase family.</text>
</comment>
<evidence type="ECO:0000256" key="1">
    <source>
        <dbReference type="ARBA" id="ARBA00004496"/>
    </source>
</evidence>
<reference evidence="16 17" key="1">
    <citation type="submission" date="2017-01" db="EMBL/GenBank/DDBJ databases">
        <title>Genome sequencing of Arcobacter sp. LPB0137.</title>
        <authorList>
            <person name="Lee G.-W."/>
            <person name="Yi H."/>
        </authorList>
    </citation>
    <scope>NUCLEOTIDE SEQUENCE [LARGE SCALE GENOMIC DNA]</scope>
    <source>
        <strain evidence="16 17">LPB0137</strain>
    </source>
</reference>
<dbReference type="GO" id="GO:0005737">
    <property type="term" value="C:cytoplasm"/>
    <property type="evidence" value="ECO:0007669"/>
    <property type="project" value="UniProtKB-SubCell"/>
</dbReference>
<keyword evidence="2 15" id="KW-0963">Cytoplasm</keyword>
<comment type="catalytic activity">
    <reaction evidence="6 15">
        <text>N-terminal L-arginyl-[protein] + L-leucyl-tRNA(Leu) = N-terminal L-leucyl-L-arginyl-[protein] + tRNA(Leu) + H(+)</text>
        <dbReference type="Rhea" id="RHEA:50416"/>
        <dbReference type="Rhea" id="RHEA-COMP:9613"/>
        <dbReference type="Rhea" id="RHEA-COMP:9622"/>
        <dbReference type="Rhea" id="RHEA-COMP:12672"/>
        <dbReference type="Rhea" id="RHEA-COMP:12673"/>
        <dbReference type="ChEBI" id="CHEBI:15378"/>
        <dbReference type="ChEBI" id="CHEBI:64719"/>
        <dbReference type="ChEBI" id="CHEBI:78442"/>
        <dbReference type="ChEBI" id="CHEBI:78494"/>
        <dbReference type="ChEBI" id="CHEBI:133044"/>
        <dbReference type="EC" id="2.3.2.6"/>
    </reaction>
</comment>
<dbReference type="KEGG" id="alp:LPB137_11130"/>
<evidence type="ECO:0000256" key="9">
    <source>
        <dbReference type="ARBA" id="ARBA00061535"/>
    </source>
</evidence>
<evidence type="ECO:0000256" key="5">
    <source>
        <dbReference type="ARBA" id="ARBA00050607"/>
    </source>
</evidence>
<dbReference type="Proteomes" id="UP000186074">
    <property type="component" value="Chromosome"/>
</dbReference>
<dbReference type="HAMAP" id="MF_00688">
    <property type="entry name" value="Leu_Phe_trans"/>
    <property type="match status" value="1"/>
</dbReference>
<evidence type="ECO:0000256" key="14">
    <source>
        <dbReference type="ARBA" id="ARBA00083640"/>
    </source>
</evidence>
<dbReference type="InterPro" id="IPR004616">
    <property type="entry name" value="Leu/Phe-tRNA_Trfase"/>
</dbReference>
<dbReference type="PANTHER" id="PTHR30098">
    <property type="entry name" value="LEUCYL/PHENYLALANYL-TRNA--PROTEIN TRANSFERASE"/>
    <property type="match status" value="1"/>
</dbReference>
<dbReference type="AlphaFoldDB" id="A0A1P8KPC3"/>
<evidence type="ECO:0000256" key="7">
    <source>
        <dbReference type="ARBA" id="ARBA00051538"/>
    </source>
</evidence>
<evidence type="ECO:0000256" key="8">
    <source>
        <dbReference type="ARBA" id="ARBA00054043"/>
    </source>
</evidence>
<comment type="function">
    <text evidence="8 15">Functions in the N-end rule pathway of protein degradation where it conjugates Leu, Phe and, less efficiently, Met from aminoacyl-tRNAs to the N-termini of proteins containing an N-terminal arginine or lysine.</text>
</comment>
<gene>
    <name evidence="15" type="primary">aat</name>
    <name evidence="16" type="ORF">LPB137_11130</name>
</gene>
<dbReference type="InterPro" id="IPR016181">
    <property type="entry name" value="Acyl_CoA_acyltransferase"/>
</dbReference>
<sequence length="223" mass="25626">MNIYPLDKNSYIFPDPNYANDKGIVAYGGDLNPNRIMTAYLNGIFPWYNESDPILWWSPNPRCILQLDELKISKSLKKTINKNIFEIKFDTNFRNIMIECKKIREGIDKKGTWISNEIIDAYTKLHEIGFAHSFEAYYEGELVGGGYGVNIGNIFCGESMFAKKTDASKVAFFHLVQRLKENDFKMIDCQIPSNHLQSLGAKTIARKEFLNLVKESSHNCKTF</sequence>
<dbReference type="GO" id="GO:0030163">
    <property type="term" value="P:protein catabolic process"/>
    <property type="evidence" value="ECO:0007669"/>
    <property type="project" value="UniProtKB-UniRule"/>
</dbReference>
<evidence type="ECO:0000313" key="16">
    <source>
        <dbReference type="EMBL" id="APW66361.1"/>
    </source>
</evidence>
<dbReference type="GO" id="GO:0008914">
    <property type="term" value="F:leucyl-tRNA--protein transferase activity"/>
    <property type="evidence" value="ECO:0007669"/>
    <property type="project" value="UniProtKB-UniRule"/>
</dbReference>
<evidence type="ECO:0000256" key="4">
    <source>
        <dbReference type="ARBA" id="ARBA00023315"/>
    </source>
</evidence>
<evidence type="ECO:0000256" key="12">
    <source>
        <dbReference type="ARBA" id="ARBA00077136"/>
    </source>
</evidence>
<dbReference type="InterPro" id="IPR042221">
    <property type="entry name" value="Leu/Phe-tRNA_Trfase_N"/>
</dbReference>
<evidence type="ECO:0000256" key="11">
    <source>
        <dbReference type="ARBA" id="ARBA00074372"/>
    </source>
</evidence>
<protein>
    <recommendedName>
        <fullName evidence="11 15">Leucyl/phenylalanyl-tRNA--protein transferase</fullName>
        <ecNumber evidence="10 15">2.3.2.6</ecNumber>
    </recommendedName>
    <alternativeName>
        <fullName evidence="12 15">L/F-transferase</fullName>
    </alternativeName>
    <alternativeName>
        <fullName evidence="13 15">Leucyltransferase</fullName>
    </alternativeName>
    <alternativeName>
        <fullName evidence="14 15">Phenyalanyltransferase</fullName>
    </alternativeName>
</protein>
<name>A0A1P8KPC3_9BACT</name>